<accession>A0A8T0E9B1</accession>
<dbReference type="InterPro" id="IPR001251">
    <property type="entry name" value="CRAL-TRIO_dom"/>
</dbReference>
<gene>
    <name evidence="2" type="ORF">HNY73_020873</name>
</gene>
<evidence type="ECO:0000259" key="1">
    <source>
        <dbReference type="PROSITE" id="PS50191"/>
    </source>
</evidence>
<dbReference type="SMART" id="SM00516">
    <property type="entry name" value="SEC14"/>
    <property type="match status" value="1"/>
</dbReference>
<dbReference type="PANTHER" id="PTHR10174">
    <property type="entry name" value="ALPHA-TOCOPHEROL TRANSFER PROTEIN-RELATED"/>
    <property type="match status" value="1"/>
</dbReference>
<evidence type="ECO:0000313" key="2">
    <source>
        <dbReference type="EMBL" id="KAF8768008.1"/>
    </source>
</evidence>
<evidence type="ECO:0000313" key="3">
    <source>
        <dbReference type="Proteomes" id="UP000807504"/>
    </source>
</evidence>
<protein>
    <submittedName>
        <fullName evidence="2">Alpha-tocopherol transfer protein-like</fullName>
    </submittedName>
</protein>
<proteinExistence type="predicted"/>
<dbReference type="PROSITE" id="PS50191">
    <property type="entry name" value="CRAL_TRIO"/>
    <property type="match status" value="1"/>
</dbReference>
<sequence length="273" mass="31827">MSSKLHQEAKCADELRETPEAKESALGELVNNLKGNPKMSAIEFERDFLVHYLRVNKYDVKKSLKHIQNYVDLWNKEGFLFKGIPDDYFSSKISTSFCALLPERCPDGCPVILFRIGKWDANEMKFTDILKIIAATHLQLFRDPMTQINGIKTIYDFKGTSFQHLRNILNDKLYLINHIPMNCIPARHRDVHIINETIVLNTVWKLVKPFLSQKLRNRVHFLSDPKRLCDYVPPSMLPAEYGGEIQNIDSQDWIRRINREQKNFTIGGQPNFY</sequence>
<dbReference type="Gene3D" id="3.40.525.10">
    <property type="entry name" value="CRAL-TRIO lipid binding domain"/>
    <property type="match status" value="1"/>
</dbReference>
<dbReference type="Gene3D" id="1.20.5.1200">
    <property type="entry name" value="Alpha-tocopherol transfer"/>
    <property type="match status" value="1"/>
</dbReference>
<dbReference type="InterPro" id="IPR036865">
    <property type="entry name" value="CRAL-TRIO_dom_sf"/>
</dbReference>
<dbReference type="InterPro" id="IPR036273">
    <property type="entry name" value="CRAL/TRIO_N_dom_sf"/>
</dbReference>
<dbReference type="SUPFAM" id="SSF46938">
    <property type="entry name" value="CRAL/TRIO N-terminal domain"/>
    <property type="match status" value="1"/>
</dbReference>
<reference evidence="2" key="1">
    <citation type="journal article" date="2020" name="bioRxiv">
        <title>Chromosome-level reference genome of the European wasp spider Argiope bruennichi: a resource for studies on range expansion and evolutionary adaptation.</title>
        <authorList>
            <person name="Sheffer M.M."/>
            <person name="Hoppe A."/>
            <person name="Krehenwinkel H."/>
            <person name="Uhl G."/>
            <person name="Kuss A.W."/>
            <person name="Jensen L."/>
            <person name="Jensen C."/>
            <person name="Gillespie R.G."/>
            <person name="Hoff K.J."/>
            <person name="Prost S."/>
        </authorList>
    </citation>
    <scope>NUCLEOTIDE SEQUENCE</scope>
</reference>
<comment type="caution">
    <text evidence="2">The sequence shown here is derived from an EMBL/GenBank/DDBJ whole genome shotgun (WGS) entry which is preliminary data.</text>
</comment>
<organism evidence="2 3">
    <name type="scientific">Argiope bruennichi</name>
    <name type="common">Wasp spider</name>
    <name type="synonym">Aranea bruennichi</name>
    <dbReference type="NCBI Taxonomy" id="94029"/>
    <lineage>
        <taxon>Eukaryota</taxon>
        <taxon>Metazoa</taxon>
        <taxon>Ecdysozoa</taxon>
        <taxon>Arthropoda</taxon>
        <taxon>Chelicerata</taxon>
        <taxon>Arachnida</taxon>
        <taxon>Araneae</taxon>
        <taxon>Araneomorphae</taxon>
        <taxon>Entelegynae</taxon>
        <taxon>Araneoidea</taxon>
        <taxon>Araneidae</taxon>
        <taxon>Argiope</taxon>
    </lineage>
</organism>
<feature type="domain" description="CRAL-TRIO" evidence="1">
    <location>
        <begin position="85"/>
        <end position="249"/>
    </location>
</feature>
<dbReference type="Proteomes" id="UP000807504">
    <property type="component" value="Unassembled WGS sequence"/>
</dbReference>
<dbReference type="GO" id="GO:0016020">
    <property type="term" value="C:membrane"/>
    <property type="evidence" value="ECO:0007669"/>
    <property type="project" value="TreeGrafter"/>
</dbReference>
<dbReference type="Gene3D" id="1.10.8.20">
    <property type="entry name" value="N-terminal domain of phosphatidylinositol transfer protein sec14p"/>
    <property type="match status" value="1"/>
</dbReference>
<dbReference type="CDD" id="cd00170">
    <property type="entry name" value="SEC14"/>
    <property type="match status" value="1"/>
</dbReference>
<name>A0A8T0E9B1_ARGBR</name>
<keyword evidence="3" id="KW-1185">Reference proteome</keyword>
<dbReference type="AlphaFoldDB" id="A0A8T0E9B1"/>
<dbReference type="EMBL" id="JABXBU010002230">
    <property type="protein sequence ID" value="KAF8768008.1"/>
    <property type="molecule type" value="Genomic_DNA"/>
</dbReference>
<dbReference type="GO" id="GO:1902936">
    <property type="term" value="F:phosphatidylinositol bisphosphate binding"/>
    <property type="evidence" value="ECO:0007669"/>
    <property type="project" value="TreeGrafter"/>
</dbReference>
<dbReference type="PANTHER" id="PTHR10174:SF208">
    <property type="entry name" value="CRAL-TRIO DOMAIN-CONTAINING PROTEIN DDB_G0278031"/>
    <property type="match status" value="1"/>
</dbReference>
<dbReference type="PRINTS" id="PR00180">
    <property type="entry name" value="CRETINALDHBP"/>
</dbReference>
<reference evidence="2" key="2">
    <citation type="submission" date="2020-06" db="EMBL/GenBank/DDBJ databases">
        <authorList>
            <person name="Sheffer M."/>
        </authorList>
    </citation>
    <scope>NUCLEOTIDE SEQUENCE</scope>
</reference>
<dbReference type="Pfam" id="PF00650">
    <property type="entry name" value="CRAL_TRIO"/>
    <property type="match status" value="1"/>
</dbReference>
<dbReference type="SUPFAM" id="SSF52087">
    <property type="entry name" value="CRAL/TRIO domain"/>
    <property type="match status" value="1"/>
</dbReference>